<gene>
    <name evidence="5" type="ORF">ROA7745_02947</name>
</gene>
<sequence length="373" mass="39877">MTAPRIDVDLEKIQLNAQCLVNRLRPRGIGVTGVTKGVCGYPEIANAMLQGGVVGLADTRIANVEQMRRAGITCPISMLRTPMLSQIDRITKHCDASYNTEIAVITSLAEAARRRNKVHGIILMVEMGDMRDGIAPGDLDTIAREVIKMPGVALKGIGANYACLNGTVPDDKTMAGFSMLANDIEGACGPFIETVSGGNSVNLPWAMSSQKPGRINDLRLGEAILLGVDPISGQQIGGLYRDAFTLIAEVIETKSKPEPPTAPIVETASLRLRILPDCCDKKRSILAIGHQDIDISGLVFPPGVAPVGATSDHLVVETNDHRLQVGSEVSFQLNYSALMRSMSAPGIEKIMRHSGASPIPDLAKRNRSELALV</sequence>
<proteinExistence type="predicted"/>
<keyword evidence="3" id="KW-0413">Isomerase</keyword>
<dbReference type="InterPro" id="IPR000821">
    <property type="entry name" value="Ala_racemase"/>
</dbReference>
<dbReference type="CDD" id="cd06815">
    <property type="entry name" value="PLPDE_III_AR_like_1"/>
    <property type="match status" value="1"/>
</dbReference>
<evidence type="ECO:0000256" key="2">
    <source>
        <dbReference type="ARBA" id="ARBA00022898"/>
    </source>
</evidence>
<dbReference type="InterPro" id="IPR001608">
    <property type="entry name" value="Ala_racemase_N"/>
</dbReference>
<dbReference type="GO" id="GO:0008784">
    <property type="term" value="F:alanine racemase activity"/>
    <property type="evidence" value="ECO:0007669"/>
    <property type="project" value="TreeGrafter"/>
</dbReference>
<dbReference type="SUPFAM" id="SSF51419">
    <property type="entry name" value="PLP-binding barrel"/>
    <property type="match status" value="1"/>
</dbReference>
<evidence type="ECO:0000259" key="4">
    <source>
        <dbReference type="Pfam" id="PF01168"/>
    </source>
</evidence>
<accession>A0A1X7BU65</accession>
<evidence type="ECO:0000313" key="6">
    <source>
        <dbReference type="Proteomes" id="UP000193224"/>
    </source>
</evidence>
<protein>
    <recommendedName>
        <fullName evidence="4">Alanine racemase N-terminal domain-containing protein</fullName>
    </recommendedName>
</protein>
<dbReference type="EMBL" id="FWXB01000011">
    <property type="protein sequence ID" value="SMC13113.1"/>
    <property type="molecule type" value="Genomic_DNA"/>
</dbReference>
<keyword evidence="2" id="KW-0663">Pyridoxal phosphate</keyword>
<evidence type="ECO:0000256" key="3">
    <source>
        <dbReference type="ARBA" id="ARBA00023235"/>
    </source>
</evidence>
<dbReference type="Proteomes" id="UP000193224">
    <property type="component" value="Unassembled WGS sequence"/>
</dbReference>
<dbReference type="AlphaFoldDB" id="A0A1X7BU65"/>
<dbReference type="RefSeq" id="WP_085801052.1">
    <property type="nucleotide sequence ID" value="NZ_FWXB01000011.1"/>
</dbReference>
<feature type="domain" description="Alanine racemase N-terminal" evidence="4">
    <location>
        <begin position="8"/>
        <end position="224"/>
    </location>
</feature>
<dbReference type="Gene3D" id="3.20.20.10">
    <property type="entry name" value="Alanine racemase"/>
    <property type="match status" value="1"/>
</dbReference>
<dbReference type="PANTHER" id="PTHR30511:SF3">
    <property type="entry name" value="LYSINE RACEMASE"/>
    <property type="match status" value="1"/>
</dbReference>
<name>A0A1X7BU65_9RHOB</name>
<evidence type="ECO:0000256" key="1">
    <source>
        <dbReference type="ARBA" id="ARBA00001933"/>
    </source>
</evidence>
<evidence type="ECO:0000313" key="5">
    <source>
        <dbReference type="EMBL" id="SMC13113.1"/>
    </source>
</evidence>
<organism evidence="5 6">
    <name type="scientific">Roseovarius aestuarii</name>
    <dbReference type="NCBI Taxonomy" id="475083"/>
    <lineage>
        <taxon>Bacteria</taxon>
        <taxon>Pseudomonadati</taxon>
        <taxon>Pseudomonadota</taxon>
        <taxon>Alphaproteobacteria</taxon>
        <taxon>Rhodobacterales</taxon>
        <taxon>Roseobacteraceae</taxon>
        <taxon>Roseovarius</taxon>
    </lineage>
</organism>
<dbReference type="InterPro" id="IPR029066">
    <property type="entry name" value="PLP-binding_barrel"/>
</dbReference>
<comment type="cofactor">
    <cofactor evidence="1">
        <name>pyridoxal 5'-phosphate</name>
        <dbReference type="ChEBI" id="CHEBI:597326"/>
    </cofactor>
</comment>
<reference evidence="5 6" key="1">
    <citation type="submission" date="2017-03" db="EMBL/GenBank/DDBJ databases">
        <authorList>
            <person name="Afonso C.L."/>
            <person name="Miller P.J."/>
            <person name="Scott M.A."/>
            <person name="Spackman E."/>
            <person name="Goraichik I."/>
            <person name="Dimitrov K.M."/>
            <person name="Suarez D.L."/>
            <person name="Swayne D.E."/>
        </authorList>
    </citation>
    <scope>NUCLEOTIDE SEQUENCE [LARGE SCALE GENOMIC DNA]</scope>
    <source>
        <strain evidence="5 6">CECT 7745</strain>
    </source>
</reference>
<keyword evidence="6" id="KW-1185">Reference proteome</keyword>
<dbReference type="OrthoDB" id="504078at2"/>
<dbReference type="Pfam" id="PF01168">
    <property type="entry name" value="Ala_racemase_N"/>
    <property type="match status" value="1"/>
</dbReference>
<dbReference type="PANTHER" id="PTHR30511">
    <property type="entry name" value="ALANINE RACEMASE"/>
    <property type="match status" value="1"/>
</dbReference>
<dbReference type="GO" id="GO:0030170">
    <property type="term" value="F:pyridoxal phosphate binding"/>
    <property type="evidence" value="ECO:0007669"/>
    <property type="project" value="TreeGrafter"/>
</dbReference>
<dbReference type="GO" id="GO:0005829">
    <property type="term" value="C:cytosol"/>
    <property type="evidence" value="ECO:0007669"/>
    <property type="project" value="TreeGrafter"/>
</dbReference>